<protein>
    <recommendedName>
        <fullName evidence="10">Putative proline/betaine transporter</fullName>
    </recommendedName>
</protein>
<dbReference type="Proteomes" id="UP000470520">
    <property type="component" value="Unassembled WGS sequence"/>
</dbReference>
<evidence type="ECO:0000313" key="13">
    <source>
        <dbReference type="EMBL" id="NEB92766.1"/>
    </source>
</evidence>
<keyword evidence="5 11" id="KW-0812">Transmembrane</keyword>
<dbReference type="GO" id="GO:0015293">
    <property type="term" value="F:symporter activity"/>
    <property type="evidence" value="ECO:0007669"/>
    <property type="project" value="UniProtKB-KW"/>
</dbReference>
<keyword evidence="6" id="KW-0769">Symport</keyword>
<evidence type="ECO:0000256" key="10">
    <source>
        <dbReference type="ARBA" id="ARBA00039918"/>
    </source>
</evidence>
<evidence type="ECO:0000256" key="9">
    <source>
        <dbReference type="ARBA" id="ARBA00037295"/>
    </source>
</evidence>
<comment type="similarity">
    <text evidence="2">Belongs to the major facilitator superfamily. Metabolite:H+ Symporter (MHS) family (TC 2.A.1.6) family.</text>
</comment>
<keyword evidence="3" id="KW-0813">Transport</keyword>
<dbReference type="PROSITE" id="PS50850">
    <property type="entry name" value="MFS"/>
    <property type="match status" value="1"/>
</dbReference>
<evidence type="ECO:0000256" key="8">
    <source>
        <dbReference type="ARBA" id="ARBA00023136"/>
    </source>
</evidence>
<feature type="transmembrane region" description="Helical" evidence="11">
    <location>
        <begin position="263"/>
        <end position="280"/>
    </location>
</feature>
<evidence type="ECO:0000256" key="11">
    <source>
        <dbReference type="SAM" id="Phobius"/>
    </source>
</evidence>
<dbReference type="AlphaFoldDB" id="A0A7K3QSA1"/>
<feature type="transmembrane region" description="Helical" evidence="11">
    <location>
        <begin position="317"/>
        <end position="341"/>
    </location>
</feature>
<organism evidence="13 14">
    <name type="scientific">Streptomyces bauhiniae</name>
    <dbReference type="NCBI Taxonomy" id="2340725"/>
    <lineage>
        <taxon>Bacteria</taxon>
        <taxon>Bacillati</taxon>
        <taxon>Actinomycetota</taxon>
        <taxon>Actinomycetes</taxon>
        <taxon>Kitasatosporales</taxon>
        <taxon>Streptomycetaceae</taxon>
        <taxon>Streptomyces</taxon>
    </lineage>
</organism>
<feature type="transmembrane region" description="Helical" evidence="11">
    <location>
        <begin position="12"/>
        <end position="33"/>
    </location>
</feature>
<dbReference type="GO" id="GO:0005886">
    <property type="term" value="C:plasma membrane"/>
    <property type="evidence" value="ECO:0007669"/>
    <property type="project" value="UniProtKB-SubCell"/>
</dbReference>
<comment type="caution">
    <text evidence="13">The sequence shown here is derived from an EMBL/GenBank/DDBJ whole genome shotgun (WGS) entry which is preliminary data.</text>
</comment>
<feature type="transmembrane region" description="Helical" evidence="11">
    <location>
        <begin position="72"/>
        <end position="90"/>
    </location>
</feature>
<name>A0A7K3QSA1_9ACTN</name>
<keyword evidence="8 11" id="KW-0472">Membrane</keyword>
<sequence length="432" mass="45937">MIGGSLGNLVEWYDWFVYASFAIYFADSFFPGANPTTKLLNTAGIFAVGFLMRPVGGWVLGRAADRHGRKSALTLTVTLMSVAALLIAVAPTYGQAGYFGALVLLLARLLQGLSIGGEYAASATYLTEASARNRRGLGSSFQYVSMTCGQLLGLAILITMQHTLTTAQLQSWGWRVPFVLGAVFALVVFWLRRRLTETEAFTEETGGGTDTARGSLTALWEHRREAGLVMALTLGGTVAYYTYTTYLTKYLIGSAGMAKSTATLVSFTALAVFAAIQPLAGMLSDRIGRRPLLITFAVGCTVGTYPIMTALGSAHSYWSALALSLLALVIVTGYTSINAAVKAELFPTRVRALGVALPYALANALFGGTAEYVALWFKDAGHEKTFFWYVSGCALVSLVTYVLMPDTRDAALSRAEADTDTGAGLAPAKAAG</sequence>
<feature type="transmembrane region" description="Helical" evidence="11">
    <location>
        <begin position="353"/>
        <end position="374"/>
    </location>
</feature>
<dbReference type="InterPro" id="IPR011701">
    <property type="entry name" value="MFS"/>
</dbReference>
<feature type="transmembrane region" description="Helical" evidence="11">
    <location>
        <begin position="226"/>
        <end position="243"/>
    </location>
</feature>
<dbReference type="PROSITE" id="PS00217">
    <property type="entry name" value="SUGAR_TRANSPORT_2"/>
    <property type="match status" value="1"/>
</dbReference>
<dbReference type="SUPFAM" id="SSF103473">
    <property type="entry name" value="MFS general substrate transporter"/>
    <property type="match status" value="1"/>
</dbReference>
<feature type="transmembrane region" description="Helical" evidence="11">
    <location>
        <begin position="386"/>
        <end position="404"/>
    </location>
</feature>
<feature type="transmembrane region" description="Helical" evidence="11">
    <location>
        <begin position="39"/>
        <end position="60"/>
    </location>
</feature>
<accession>A0A7K3QSA1</accession>
<keyword evidence="4" id="KW-1003">Cell membrane</keyword>
<dbReference type="FunFam" id="1.20.1250.20:FF:000001">
    <property type="entry name" value="Dicarboxylate MFS transporter"/>
    <property type="match status" value="1"/>
</dbReference>
<evidence type="ECO:0000256" key="1">
    <source>
        <dbReference type="ARBA" id="ARBA00004651"/>
    </source>
</evidence>
<feature type="transmembrane region" description="Helical" evidence="11">
    <location>
        <begin position="292"/>
        <end position="311"/>
    </location>
</feature>
<dbReference type="EMBL" id="JAAGMR010000165">
    <property type="protein sequence ID" value="NEB92766.1"/>
    <property type="molecule type" value="Genomic_DNA"/>
</dbReference>
<reference evidence="13 14" key="1">
    <citation type="submission" date="2020-01" db="EMBL/GenBank/DDBJ databases">
        <title>Insect and environment-associated Actinomycetes.</title>
        <authorList>
            <person name="Currrie C."/>
            <person name="Chevrette M."/>
            <person name="Carlson C."/>
            <person name="Stubbendieck R."/>
            <person name="Wendt-Pienkowski E."/>
        </authorList>
    </citation>
    <scope>NUCLEOTIDE SEQUENCE [LARGE SCALE GENOMIC DNA]</scope>
    <source>
        <strain evidence="13 14">SID7754</strain>
    </source>
</reference>
<dbReference type="Pfam" id="PF07690">
    <property type="entry name" value="MFS_1"/>
    <property type="match status" value="1"/>
</dbReference>
<evidence type="ECO:0000256" key="3">
    <source>
        <dbReference type="ARBA" id="ARBA00022448"/>
    </source>
</evidence>
<evidence type="ECO:0000256" key="7">
    <source>
        <dbReference type="ARBA" id="ARBA00022989"/>
    </source>
</evidence>
<dbReference type="Gene3D" id="1.20.1250.20">
    <property type="entry name" value="MFS general substrate transporter like domains"/>
    <property type="match status" value="2"/>
</dbReference>
<evidence type="ECO:0000256" key="6">
    <source>
        <dbReference type="ARBA" id="ARBA00022847"/>
    </source>
</evidence>
<evidence type="ECO:0000313" key="14">
    <source>
        <dbReference type="Proteomes" id="UP000470520"/>
    </source>
</evidence>
<dbReference type="InterPro" id="IPR005829">
    <property type="entry name" value="Sugar_transporter_CS"/>
</dbReference>
<evidence type="ECO:0000256" key="4">
    <source>
        <dbReference type="ARBA" id="ARBA00022475"/>
    </source>
</evidence>
<dbReference type="InterPro" id="IPR051084">
    <property type="entry name" value="H+-coupled_symporters"/>
</dbReference>
<proteinExistence type="inferred from homology"/>
<dbReference type="PROSITE" id="PS00216">
    <property type="entry name" value="SUGAR_TRANSPORT_1"/>
    <property type="match status" value="1"/>
</dbReference>
<feature type="transmembrane region" description="Helical" evidence="11">
    <location>
        <begin position="172"/>
        <end position="191"/>
    </location>
</feature>
<feature type="domain" description="Major facilitator superfamily (MFS) profile" evidence="12">
    <location>
        <begin position="1"/>
        <end position="408"/>
    </location>
</feature>
<comment type="function">
    <text evidence="9">May be a proton symporter involved in the uptake of osmolytes such as proline and glycine betaine.</text>
</comment>
<gene>
    <name evidence="13" type="ORF">G3I21_13860</name>
</gene>
<feature type="transmembrane region" description="Helical" evidence="11">
    <location>
        <begin position="141"/>
        <end position="160"/>
    </location>
</feature>
<evidence type="ECO:0000256" key="2">
    <source>
        <dbReference type="ARBA" id="ARBA00008240"/>
    </source>
</evidence>
<evidence type="ECO:0000256" key="5">
    <source>
        <dbReference type="ARBA" id="ARBA00022692"/>
    </source>
</evidence>
<comment type="subcellular location">
    <subcellularLocation>
        <location evidence="1">Cell membrane</location>
        <topology evidence="1">Multi-pass membrane protein</topology>
    </subcellularLocation>
</comment>
<dbReference type="PANTHER" id="PTHR43528">
    <property type="entry name" value="ALPHA-KETOGLUTARATE PERMEASE"/>
    <property type="match status" value="1"/>
</dbReference>
<keyword evidence="7 11" id="KW-1133">Transmembrane helix</keyword>
<dbReference type="InterPro" id="IPR020846">
    <property type="entry name" value="MFS_dom"/>
</dbReference>
<dbReference type="InterPro" id="IPR036259">
    <property type="entry name" value="MFS_trans_sf"/>
</dbReference>
<dbReference type="PANTHER" id="PTHR43528:SF5">
    <property type="entry name" value="PROLINE_BETAINE TRANSPORTER"/>
    <property type="match status" value="1"/>
</dbReference>
<evidence type="ECO:0000259" key="12">
    <source>
        <dbReference type="PROSITE" id="PS50850"/>
    </source>
</evidence>